<feature type="domain" description="Hemerythrin-like" evidence="5">
    <location>
        <begin position="20"/>
        <end position="152"/>
    </location>
</feature>
<comment type="subcellular location">
    <subcellularLocation>
        <location evidence="1">Cytoplasm</location>
    </subcellularLocation>
</comment>
<keyword evidence="4" id="KW-0408">Iron</keyword>
<dbReference type="PANTHER" id="PTHR36438:SF1">
    <property type="entry name" value="IRON-SULFUR CLUSTER REPAIR PROTEIN YTFE"/>
    <property type="match status" value="1"/>
</dbReference>
<evidence type="ECO:0000256" key="3">
    <source>
        <dbReference type="ARBA" id="ARBA00022723"/>
    </source>
</evidence>
<dbReference type="InterPro" id="IPR012312">
    <property type="entry name" value="Hemerythrin-like"/>
</dbReference>
<evidence type="ECO:0000256" key="2">
    <source>
        <dbReference type="ARBA" id="ARBA00022490"/>
    </source>
</evidence>
<comment type="caution">
    <text evidence="6">The sequence shown here is derived from an EMBL/GenBank/DDBJ whole genome shotgun (WGS) entry which is preliminary data.</text>
</comment>
<organism evidence="6 7">
    <name type="scientific">Stagnihabitans tardus</name>
    <dbReference type="NCBI Taxonomy" id="2699202"/>
    <lineage>
        <taxon>Bacteria</taxon>
        <taxon>Pseudomonadati</taxon>
        <taxon>Pseudomonadota</taxon>
        <taxon>Alphaproteobacteria</taxon>
        <taxon>Rhodobacterales</taxon>
        <taxon>Paracoccaceae</taxon>
        <taxon>Stagnihabitans</taxon>
    </lineage>
</organism>
<reference evidence="6" key="1">
    <citation type="submission" date="2020-01" db="EMBL/GenBank/DDBJ databases">
        <authorList>
            <person name="Chen W.-M."/>
        </authorList>
    </citation>
    <scope>NUCLEOTIDE SEQUENCE</scope>
    <source>
        <strain evidence="6">CYK-10</strain>
    </source>
</reference>
<proteinExistence type="predicted"/>
<dbReference type="EMBL" id="JAABNR010000038">
    <property type="protein sequence ID" value="NBZ89896.1"/>
    <property type="molecule type" value="Genomic_DNA"/>
</dbReference>
<dbReference type="Gene3D" id="1.20.120.520">
    <property type="entry name" value="nmb1532 protein domain like"/>
    <property type="match status" value="1"/>
</dbReference>
<dbReference type="PANTHER" id="PTHR36438">
    <property type="entry name" value="IRON-SULFUR CLUSTER REPAIR PROTEIN YTFE"/>
    <property type="match status" value="1"/>
</dbReference>
<keyword evidence="3" id="KW-0479">Metal-binding</keyword>
<dbReference type="GO" id="GO:0046872">
    <property type="term" value="F:metal ion binding"/>
    <property type="evidence" value="ECO:0007669"/>
    <property type="project" value="UniProtKB-KW"/>
</dbReference>
<evidence type="ECO:0000256" key="1">
    <source>
        <dbReference type="ARBA" id="ARBA00004496"/>
    </source>
</evidence>
<keyword evidence="2" id="KW-0963">Cytoplasm</keyword>
<dbReference type="Proteomes" id="UP001193501">
    <property type="component" value="Unassembled WGS sequence"/>
</dbReference>
<evidence type="ECO:0000256" key="4">
    <source>
        <dbReference type="ARBA" id="ARBA00023004"/>
    </source>
</evidence>
<dbReference type="InterPro" id="IPR019903">
    <property type="entry name" value="RIC_family"/>
</dbReference>
<gene>
    <name evidence="6" type="ORF">GV832_20115</name>
</gene>
<sequence>MTQGLHTDDPAALTRHIESRFHARHREQLPALAALAEKVETVHFGDDHVPEGLADLLQRMIGALEVHMKKEELILFPAIRKGGGPGIGTPIAVMRADHDDHAQDVAEIRRLTGGLGLPEGACRSWTALYVGLGEFISDLEEHIRLENNVLFPPFETEAAHV</sequence>
<evidence type="ECO:0000259" key="5">
    <source>
        <dbReference type="Pfam" id="PF01814"/>
    </source>
</evidence>
<accession>A0AAE4YC20</accession>
<keyword evidence="7" id="KW-1185">Reference proteome</keyword>
<evidence type="ECO:0000313" key="7">
    <source>
        <dbReference type="Proteomes" id="UP001193501"/>
    </source>
</evidence>
<name>A0AAE4YC20_9RHOB</name>
<protein>
    <recommendedName>
        <fullName evidence="5">Hemerythrin-like domain-containing protein</fullName>
    </recommendedName>
</protein>
<dbReference type="Pfam" id="PF01814">
    <property type="entry name" value="Hemerythrin"/>
    <property type="match status" value="1"/>
</dbReference>
<evidence type="ECO:0000313" key="6">
    <source>
        <dbReference type="EMBL" id="NBZ89896.1"/>
    </source>
</evidence>
<dbReference type="AlphaFoldDB" id="A0AAE4YC20"/>
<dbReference type="RefSeq" id="WP_168776684.1">
    <property type="nucleotide sequence ID" value="NZ_JAABNR010000038.1"/>
</dbReference>
<dbReference type="GO" id="GO:0005737">
    <property type="term" value="C:cytoplasm"/>
    <property type="evidence" value="ECO:0007669"/>
    <property type="project" value="UniProtKB-SubCell"/>
</dbReference>